<dbReference type="Proteomes" id="UP001626550">
    <property type="component" value="Unassembled WGS sequence"/>
</dbReference>
<protein>
    <submittedName>
        <fullName evidence="1">Uncharacterized protein</fullName>
    </submittedName>
</protein>
<name>A0ABD2QD20_9PLAT</name>
<evidence type="ECO:0000313" key="1">
    <source>
        <dbReference type="EMBL" id="KAL3317455.1"/>
    </source>
</evidence>
<organism evidence="1 2">
    <name type="scientific">Cichlidogyrus casuarinus</name>
    <dbReference type="NCBI Taxonomy" id="1844966"/>
    <lineage>
        <taxon>Eukaryota</taxon>
        <taxon>Metazoa</taxon>
        <taxon>Spiralia</taxon>
        <taxon>Lophotrochozoa</taxon>
        <taxon>Platyhelminthes</taxon>
        <taxon>Monogenea</taxon>
        <taxon>Monopisthocotylea</taxon>
        <taxon>Dactylogyridea</taxon>
        <taxon>Ancyrocephalidae</taxon>
        <taxon>Cichlidogyrus</taxon>
    </lineage>
</organism>
<keyword evidence="2" id="KW-1185">Reference proteome</keyword>
<sequence>MESDSVQEKDKLKAFDLHYKAALSHWDNDDLRISSICFSWIGKLLSLASQDGRSFVFSRLESCLTCSELNKGFFKCCSLVFTYGHSINPRVLSKMFHGFQFTALVSTCADLLKVLLTSKEIDVDTRNHLIMPKLIEFCIQSTRIENNSNEKQMENFCNSLSPAWFNLDLSEDIHLVDNSYSQNMLIQLILELIKLLNQKPDENSTQRLFLLFHFLILSKTSPDAFKMLYEKWDSFQQSFHHGISNFSSQVSEKAFAAVCSLLSQLLIRKDNILDFSHELDANFFRSFFATRLFAFFNKGLLGFLDCDSPNTRNRVLRSLGDLLNCARDACSSTKEEHSSASVHFCATRLSIEVMPLDTCLDLESRVSRAKLAWTLLEKIISMMTKLVDFSELSGLKILSPRSYSRQKMQVEVVKRVLLHFDLTAWKTVPNDQHIKNCSAKAGYTQISYEILRQRLEQLFGKSSFPLHGFRSRHLHILLSFHLFSSDVGPTLVFPIL</sequence>
<accession>A0ABD2QD20</accession>
<evidence type="ECO:0000313" key="2">
    <source>
        <dbReference type="Proteomes" id="UP001626550"/>
    </source>
</evidence>
<gene>
    <name evidence="1" type="ORF">Ciccas_003889</name>
</gene>
<dbReference type="AlphaFoldDB" id="A0ABD2QD20"/>
<comment type="caution">
    <text evidence="1">The sequence shown here is derived from an EMBL/GenBank/DDBJ whole genome shotgun (WGS) entry which is preliminary data.</text>
</comment>
<proteinExistence type="predicted"/>
<dbReference type="EMBL" id="JBJKFK010000380">
    <property type="protein sequence ID" value="KAL3317455.1"/>
    <property type="molecule type" value="Genomic_DNA"/>
</dbReference>
<reference evidence="1 2" key="1">
    <citation type="submission" date="2024-11" db="EMBL/GenBank/DDBJ databases">
        <title>Adaptive evolution of stress response genes in parasites aligns with host niche diversity.</title>
        <authorList>
            <person name="Hahn C."/>
            <person name="Resl P."/>
        </authorList>
    </citation>
    <scope>NUCLEOTIDE SEQUENCE [LARGE SCALE GENOMIC DNA]</scope>
    <source>
        <strain evidence="1">EGGRZ-B1_66</strain>
        <tissue evidence="1">Body</tissue>
    </source>
</reference>